<evidence type="ECO:0000256" key="3">
    <source>
        <dbReference type="ARBA" id="ARBA00022692"/>
    </source>
</evidence>
<name>A0A0C3C1M4_OIDMZ</name>
<dbReference type="Pfam" id="PF00005">
    <property type="entry name" value="ABC_tran"/>
    <property type="match status" value="2"/>
</dbReference>
<dbReference type="Proteomes" id="UP000054321">
    <property type="component" value="Unassembled WGS sequence"/>
</dbReference>
<evidence type="ECO:0000256" key="1">
    <source>
        <dbReference type="ARBA" id="ARBA00004141"/>
    </source>
</evidence>
<dbReference type="InterPro" id="IPR003439">
    <property type="entry name" value="ABC_transporter-like_ATP-bd"/>
</dbReference>
<evidence type="ECO:0000256" key="2">
    <source>
        <dbReference type="ARBA" id="ARBA00022448"/>
    </source>
</evidence>
<dbReference type="PANTHER" id="PTHR24223:SF269">
    <property type="entry name" value="ABC MULTIDRUG TRANSPORTER (EUROFUNG)-RELATED"/>
    <property type="match status" value="1"/>
</dbReference>
<evidence type="ECO:0008006" key="14">
    <source>
        <dbReference type="Google" id="ProtNLM"/>
    </source>
</evidence>
<dbReference type="Pfam" id="PF24357">
    <property type="entry name" value="TMD0_ABC"/>
    <property type="match status" value="1"/>
</dbReference>
<dbReference type="SUPFAM" id="SSF90123">
    <property type="entry name" value="ABC transporter transmembrane region"/>
    <property type="match status" value="2"/>
</dbReference>
<feature type="transmembrane region" description="Helical" evidence="9">
    <location>
        <begin position="398"/>
        <end position="422"/>
    </location>
</feature>
<dbReference type="FunFam" id="3.40.50.300:FF:000630">
    <property type="entry name" value="ATP-binding cassette (ABC) transporter, putative"/>
    <property type="match status" value="1"/>
</dbReference>
<keyword evidence="5" id="KW-0067">ATP-binding</keyword>
<dbReference type="SMART" id="SM00382">
    <property type="entry name" value="AAA"/>
    <property type="match status" value="2"/>
</dbReference>
<dbReference type="GO" id="GO:0005524">
    <property type="term" value="F:ATP binding"/>
    <property type="evidence" value="ECO:0007669"/>
    <property type="project" value="UniProtKB-KW"/>
</dbReference>
<evidence type="ECO:0000256" key="6">
    <source>
        <dbReference type="ARBA" id="ARBA00022989"/>
    </source>
</evidence>
<protein>
    <recommendedName>
        <fullName evidence="14">ABC transporter</fullName>
    </recommendedName>
</protein>
<feature type="transmembrane region" description="Helical" evidence="9">
    <location>
        <begin position="104"/>
        <end position="121"/>
    </location>
</feature>
<comment type="subcellular location">
    <subcellularLocation>
        <location evidence="1">Membrane</location>
        <topology evidence="1">Multi-pass membrane protein</topology>
    </subcellularLocation>
</comment>
<feature type="region of interest" description="Disordered" evidence="8">
    <location>
        <begin position="810"/>
        <end position="855"/>
    </location>
</feature>
<feature type="domain" description="ABC transporter" evidence="10">
    <location>
        <begin position="1194"/>
        <end position="1425"/>
    </location>
</feature>
<sequence length="1426" mass="156458">MDACGFSADNVFGPAVASCAGRFDFTLLFEQIFFSTVPSATFILISAGYLGYLLRQTAKTKHGTTWLLRWAKQLSILAFTAAQLALVVLWTIPSNAPTRLSLPASALSVVSGLTLSILSYLEHTRSVQPSAVLNMYLIISVLLDIPQSRTLWLRSGSTTVAAIFTAGLVSKAIVLSLEMVEKRQILNEPYSGYPPEALSGVLSKMVFWWINSLLLRGSSARLEMDDLFGLDKKLSSAHIGPSFQRSWKAAAKALSPHALLWASIRCFWVKMLTIVVFRLCLIGFNFSQPLLINRAVSLLMDPDSQAKTNAGRALIGATVLIYLGMALMTGAFRHNSYRLITMIRGGLVGSIYDATLKSDSATASESSALTLMSTDVERIAAGFEVLDSLWAGPIEIGLAIYLLYSQVGLAFVTPVAITLLFVSISVSMRKVSSTAQKVWLEAIERRVAATASTLSNMKGIKMAGLSDCVEKSLQDYRIAELKDSTNFRYVLSAAMTIASMSQSITPFLTLVTYVFIMRSKEGINLSPALSFTALSLVSLLSSPIQEIAKAVPQVAAAVMSFQRIQTYIYACDESLAKPGLAQDTDTSTISRIPTGEDELDIIAAPAPLDDANKAALLVVKDADFSFAPGSQPILHGLSISIQPETWTVITGPIGCGKSALLLALLGELHRHKGSIYRLPDLSMAYCAQEPWLPNLTIRQIILGQTDFDESWYYTILDACLLDCDMEELPAGDGTTVGSNGVSLSGGQRQRISLARALYSRNSLLILDDIMSGLDSKTDQAIAEKVFSKDGLLRKHGITVVLATHSEDVEHHRDLVDSHSPPSELAEKPAATESSTRPVPMLDDEQQLGRETKAERSRQTGDVTLYMYYFKSLGWGSTIALGILMCGYAVFLKFPSVWVQWWSEAETSDPGVYTNLYVGIYGLFCGLCVLSLILGIFLLFQYGIPKSSIGLHARLLKTVMQAPYWFFVETDIGEILNRFSQDMSLISLQLPFALEDTLFNVAVAIVGAILITIGSKWSAVVIPPLLFILYILQKFYLRTSRQIRLLDLEAKSPLYSYFLQTLQGVVTIRAFGWQVSYARENAALLDNSQRPFYLMYSIQRWLNFVLDVVVAAIATIIMTLATQLEVTSAGALGVSLVNILSFSRDLNYLIRTWTDLETSLGAISRVRSFEAETPCEYLPDENSTPPAQWPSEGKVRIEGLTSSYRSGSDPVLRNVSLEIPSGSKVGICGRTGSGKSTFLLTILRMAEIEDGDVLVDSISLSTIARNIVRRRIVTMPQEPLLLPGTIRYNVDPFSEHPDEAILSALTEVGIWDTISAHGGLDTPVDKIPFSRGQQQLFCLTRAVLSKSRLVLLDEITSNVDAATEARMMDVVNRKLSGRTILAVAHHLRTIRDFDLIIVLDQGQIIESGSPDKLLQQPSTFRVMWELQ</sequence>
<feature type="transmembrane region" description="Helical" evidence="9">
    <location>
        <begin position="32"/>
        <end position="54"/>
    </location>
</feature>
<feature type="transmembrane region" description="Helical" evidence="9">
    <location>
        <begin position="915"/>
        <end position="939"/>
    </location>
</feature>
<feature type="domain" description="ABC transmembrane type-1" evidence="11">
    <location>
        <begin position="272"/>
        <end position="556"/>
    </location>
</feature>
<dbReference type="InterPro" id="IPR017871">
    <property type="entry name" value="ABC_transporter-like_CS"/>
</dbReference>
<evidence type="ECO:0000256" key="9">
    <source>
        <dbReference type="SAM" id="Phobius"/>
    </source>
</evidence>
<evidence type="ECO:0000256" key="7">
    <source>
        <dbReference type="ARBA" id="ARBA00023136"/>
    </source>
</evidence>
<evidence type="ECO:0000259" key="11">
    <source>
        <dbReference type="PROSITE" id="PS50929"/>
    </source>
</evidence>
<dbReference type="EMBL" id="KN832907">
    <property type="protein sequence ID" value="KIM92748.1"/>
    <property type="molecule type" value="Genomic_DNA"/>
</dbReference>
<evidence type="ECO:0000256" key="5">
    <source>
        <dbReference type="ARBA" id="ARBA00022840"/>
    </source>
</evidence>
<gene>
    <name evidence="12" type="ORF">OIDMADRAFT_173820</name>
</gene>
<evidence type="ECO:0000256" key="8">
    <source>
        <dbReference type="SAM" id="MobiDB-lite"/>
    </source>
</evidence>
<dbReference type="GO" id="GO:0016020">
    <property type="term" value="C:membrane"/>
    <property type="evidence" value="ECO:0007669"/>
    <property type="project" value="UniProtKB-SubCell"/>
</dbReference>
<evidence type="ECO:0000256" key="4">
    <source>
        <dbReference type="ARBA" id="ARBA00022741"/>
    </source>
</evidence>
<accession>A0A0C3C1M4</accession>
<evidence type="ECO:0000259" key="10">
    <source>
        <dbReference type="PROSITE" id="PS50893"/>
    </source>
</evidence>
<feature type="transmembrane region" description="Helical" evidence="9">
    <location>
        <begin position="489"/>
        <end position="516"/>
    </location>
</feature>
<organism evidence="12 13">
    <name type="scientific">Oidiodendron maius (strain Zn)</name>
    <dbReference type="NCBI Taxonomy" id="913774"/>
    <lineage>
        <taxon>Eukaryota</taxon>
        <taxon>Fungi</taxon>
        <taxon>Dikarya</taxon>
        <taxon>Ascomycota</taxon>
        <taxon>Pezizomycotina</taxon>
        <taxon>Leotiomycetes</taxon>
        <taxon>Leotiomycetes incertae sedis</taxon>
        <taxon>Myxotrichaceae</taxon>
        <taxon>Oidiodendron</taxon>
    </lineage>
</organism>
<dbReference type="InterPro" id="IPR044726">
    <property type="entry name" value="ABCC_6TM_D2"/>
</dbReference>
<feature type="transmembrane region" description="Helical" evidence="9">
    <location>
        <begin position="1100"/>
        <end position="1119"/>
    </location>
</feature>
<dbReference type="PANTHER" id="PTHR24223">
    <property type="entry name" value="ATP-BINDING CASSETTE SUB-FAMILY C"/>
    <property type="match status" value="1"/>
</dbReference>
<dbReference type="InterPro" id="IPR050173">
    <property type="entry name" value="ABC_transporter_C-like"/>
</dbReference>
<feature type="domain" description="ABC transmembrane type-1" evidence="11">
    <location>
        <begin position="878"/>
        <end position="1157"/>
    </location>
</feature>
<feature type="transmembrane region" description="Helical" evidence="9">
    <location>
        <begin position="267"/>
        <end position="292"/>
    </location>
</feature>
<keyword evidence="2" id="KW-0813">Transport</keyword>
<dbReference type="InterPro" id="IPR027417">
    <property type="entry name" value="P-loop_NTPase"/>
</dbReference>
<dbReference type="OrthoDB" id="6500128at2759"/>
<dbReference type="InterPro" id="IPR056227">
    <property type="entry name" value="TMD0_ABC"/>
</dbReference>
<keyword evidence="4" id="KW-0547">Nucleotide-binding</keyword>
<dbReference type="PROSITE" id="PS00211">
    <property type="entry name" value="ABC_TRANSPORTER_1"/>
    <property type="match status" value="1"/>
</dbReference>
<dbReference type="GO" id="GO:0140359">
    <property type="term" value="F:ABC-type transporter activity"/>
    <property type="evidence" value="ECO:0007669"/>
    <property type="project" value="InterPro"/>
</dbReference>
<dbReference type="InterPro" id="IPR011527">
    <property type="entry name" value="ABC1_TM_dom"/>
</dbReference>
<reference evidence="12 13" key="1">
    <citation type="submission" date="2014-04" db="EMBL/GenBank/DDBJ databases">
        <authorList>
            <consortium name="DOE Joint Genome Institute"/>
            <person name="Kuo A."/>
            <person name="Martino E."/>
            <person name="Perotto S."/>
            <person name="Kohler A."/>
            <person name="Nagy L.G."/>
            <person name="Floudas D."/>
            <person name="Copeland A."/>
            <person name="Barry K.W."/>
            <person name="Cichocki N."/>
            <person name="Veneault-Fourrey C."/>
            <person name="LaButti K."/>
            <person name="Lindquist E.A."/>
            <person name="Lipzen A."/>
            <person name="Lundell T."/>
            <person name="Morin E."/>
            <person name="Murat C."/>
            <person name="Sun H."/>
            <person name="Tunlid A."/>
            <person name="Henrissat B."/>
            <person name="Grigoriev I.V."/>
            <person name="Hibbett D.S."/>
            <person name="Martin F."/>
            <person name="Nordberg H.P."/>
            <person name="Cantor M.N."/>
            <person name="Hua S.X."/>
        </authorList>
    </citation>
    <scope>NUCLEOTIDE SEQUENCE [LARGE SCALE GENOMIC DNA]</scope>
    <source>
        <strain evidence="12 13">Zn</strain>
    </source>
</reference>
<dbReference type="FunFam" id="1.20.1560.10:FF:000066">
    <property type="entry name" value="ABC multidrug transporter (Eurofung)"/>
    <property type="match status" value="1"/>
</dbReference>
<feature type="transmembrane region" description="Helical" evidence="9">
    <location>
        <begin position="872"/>
        <end position="895"/>
    </location>
</feature>
<dbReference type="InterPro" id="IPR003593">
    <property type="entry name" value="AAA+_ATPase"/>
</dbReference>
<reference evidence="13" key="2">
    <citation type="submission" date="2015-01" db="EMBL/GenBank/DDBJ databases">
        <title>Evolutionary Origins and Diversification of the Mycorrhizal Mutualists.</title>
        <authorList>
            <consortium name="DOE Joint Genome Institute"/>
            <consortium name="Mycorrhizal Genomics Consortium"/>
            <person name="Kohler A."/>
            <person name="Kuo A."/>
            <person name="Nagy L.G."/>
            <person name="Floudas D."/>
            <person name="Copeland A."/>
            <person name="Barry K.W."/>
            <person name="Cichocki N."/>
            <person name="Veneault-Fourrey C."/>
            <person name="LaButti K."/>
            <person name="Lindquist E.A."/>
            <person name="Lipzen A."/>
            <person name="Lundell T."/>
            <person name="Morin E."/>
            <person name="Murat C."/>
            <person name="Riley R."/>
            <person name="Ohm R."/>
            <person name="Sun H."/>
            <person name="Tunlid A."/>
            <person name="Henrissat B."/>
            <person name="Grigoriev I.V."/>
            <person name="Hibbett D.S."/>
            <person name="Martin F."/>
        </authorList>
    </citation>
    <scope>NUCLEOTIDE SEQUENCE [LARGE SCALE GENOMIC DNA]</scope>
    <source>
        <strain evidence="13">Zn</strain>
    </source>
</reference>
<dbReference type="InterPro" id="IPR044746">
    <property type="entry name" value="ABCC_6TM_D1"/>
</dbReference>
<dbReference type="PROSITE" id="PS50893">
    <property type="entry name" value="ABC_TRANSPORTER_2"/>
    <property type="match status" value="2"/>
</dbReference>
<feature type="transmembrane region" description="Helical" evidence="9">
    <location>
        <begin position="158"/>
        <end position="177"/>
    </location>
</feature>
<dbReference type="Pfam" id="PF00664">
    <property type="entry name" value="ABC_membrane"/>
    <property type="match status" value="2"/>
</dbReference>
<dbReference type="InParanoid" id="A0A0C3C1M4"/>
<feature type="compositionally biased region" description="Basic and acidic residues" evidence="8">
    <location>
        <begin position="846"/>
        <end position="855"/>
    </location>
</feature>
<dbReference type="SUPFAM" id="SSF52540">
    <property type="entry name" value="P-loop containing nucleoside triphosphate hydrolases"/>
    <property type="match status" value="2"/>
</dbReference>
<dbReference type="Gene3D" id="3.40.50.300">
    <property type="entry name" value="P-loop containing nucleotide triphosphate hydrolases"/>
    <property type="match status" value="2"/>
</dbReference>
<feature type="transmembrane region" description="Helical" evidence="9">
    <location>
        <begin position="1016"/>
        <end position="1036"/>
    </location>
</feature>
<dbReference type="PROSITE" id="PS50929">
    <property type="entry name" value="ABC_TM1F"/>
    <property type="match status" value="2"/>
</dbReference>
<feature type="domain" description="ABC transporter" evidence="10">
    <location>
        <begin position="619"/>
        <end position="853"/>
    </location>
</feature>
<dbReference type="STRING" id="913774.A0A0C3C1M4"/>
<dbReference type="CDD" id="cd18580">
    <property type="entry name" value="ABC_6TM_ABCC_D2"/>
    <property type="match status" value="1"/>
</dbReference>
<dbReference type="InterPro" id="IPR036640">
    <property type="entry name" value="ABC1_TM_sf"/>
</dbReference>
<keyword evidence="7 9" id="KW-0472">Membrane</keyword>
<feature type="transmembrane region" description="Helical" evidence="9">
    <location>
        <begin position="74"/>
        <end position="92"/>
    </location>
</feature>
<feature type="transmembrane region" description="Helical" evidence="9">
    <location>
        <begin position="313"/>
        <end position="332"/>
    </location>
</feature>
<dbReference type="CDD" id="cd03244">
    <property type="entry name" value="ABCC_MRP_domain2"/>
    <property type="match status" value="1"/>
</dbReference>
<keyword evidence="13" id="KW-1185">Reference proteome</keyword>
<dbReference type="GO" id="GO:0016887">
    <property type="term" value="F:ATP hydrolysis activity"/>
    <property type="evidence" value="ECO:0007669"/>
    <property type="project" value="InterPro"/>
</dbReference>
<dbReference type="CDD" id="cd18579">
    <property type="entry name" value="ABC_6TM_ABCC_D1"/>
    <property type="match status" value="1"/>
</dbReference>
<dbReference type="Gene3D" id="1.20.1560.10">
    <property type="entry name" value="ABC transporter type 1, transmembrane domain"/>
    <property type="match status" value="2"/>
</dbReference>
<evidence type="ECO:0000313" key="13">
    <source>
        <dbReference type="Proteomes" id="UP000054321"/>
    </source>
</evidence>
<feature type="transmembrane region" description="Helical" evidence="9">
    <location>
        <begin position="991"/>
        <end position="1010"/>
    </location>
</feature>
<keyword evidence="3 9" id="KW-0812">Transmembrane</keyword>
<evidence type="ECO:0000313" key="12">
    <source>
        <dbReference type="EMBL" id="KIM92748.1"/>
    </source>
</evidence>
<keyword evidence="6 9" id="KW-1133">Transmembrane helix</keyword>
<proteinExistence type="predicted"/>
<dbReference type="HOGENOM" id="CLU_000604_27_5_1"/>
<dbReference type="FunFam" id="1.20.1560.10:FF:000055">
    <property type="entry name" value="ABC multidrug transporter (Eurofung)"/>
    <property type="match status" value="1"/>
</dbReference>